<protein>
    <submittedName>
        <fullName evidence="6">D-alanine aminotransferase-like protein</fullName>
    </submittedName>
</protein>
<dbReference type="PANTHER" id="PTHR42743">
    <property type="entry name" value="AMINO-ACID AMINOTRANSFERASE"/>
    <property type="match status" value="1"/>
</dbReference>
<dbReference type="PROSITE" id="PS00770">
    <property type="entry name" value="AA_TRANSFER_CLASS_4"/>
    <property type="match status" value="1"/>
</dbReference>
<keyword evidence="3 5" id="KW-0663">Pyridoxal phosphate</keyword>
<dbReference type="GO" id="GO:0005829">
    <property type="term" value="C:cytosol"/>
    <property type="evidence" value="ECO:0007669"/>
    <property type="project" value="TreeGrafter"/>
</dbReference>
<comment type="cofactor">
    <cofactor evidence="1 5">
        <name>pyridoxal 5'-phosphate</name>
        <dbReference type="ChEBI" id="CHEBI:597326"/>
    </cofactor>
</comment>
<dbReference type="PANTHER" id="PTHR42743:SF11">
    <property type="entry name" value="AMINODEOXYCHORISMATE LYASE"/>
    <property type="match status" value="1"/>
</dbReference>
<dbReference type="NCBIfam" id="NF005209">
    <property type="entry name" value="PRK06680.1"/>
    <property type="match status" value="1"/>
</dbReference>
<comment type="similarity">
    <text evidence="2 4">Belongs to the class-IV pyridoxal-phosphate-dependent aminotransferase family.</text>
</comment>
<dbReference type="FunFam" id="3.20.10.10:FF:000002">
    <property type="entry name" value="D-alanine aminotransferase"/>
    <property type="match status" value="1"/>
</dbReference>
<dbReference type="GO" id="GO:0008652">
    <property type="term" value="P:amino acid biosynthetic process"/>
    <property type="evidence" value="ECO:0007669"/>
    <property type="project" value="UniProtKB-ARBA"/>
</dbReference>
<keyword evidence="6" id="KW-0032">Aminotransferase</keyword>
<dbReference type="InterPro" id="IPR050571">
    <property type="entry name" value="Class-IV_PLP-Dep_Aminotrnsfr"/>
</dbReference>
<dbReference type="InterPro" id="IPR036038">
    <property type="entry name" value="Aminotransferase-like"/>
</dbReference>
<accession>G4WVA0</accession>
<dbReference type="InterPro" id="IPR018300">
    <property type="entry name" value="Aminotrans_IV_CS"/>
</dbReference>
<dbReference type="EMBL" id="JF429407">
    <property type="protein sequence ID" value="AEQ20352.1"/>
    <property type="molecule type" value="Genomic_DNA"/>
</dbReference>
<dbReference type="Gene3D" id="3.30.470.10">
    <property type="match status" value="1"/>
</dbReference>
<dbReference type="InterPro" id="IPR043132">
    <property type="entry name" value="BCAT-like_C"/>
</dbReference>
<sequence length="292" mass="31888">MTRIAYINGAYVPLNHAVVPMEDRAHQFSDGIYEYLAFYGKTPVHAELHLKRLERSLKELRIPMPMNPRALLGVMHELIARNTYDNGGLYLQVSRGVARREHAFPTHVLKPTVSMSVAPSKLPKSSEYTKGVAVISRPDIRWGRRDIKTVSLLGNILAKQAASEAKVKEAWLVGTDGMVTEGSTSNAFIVDRAGKIITHPANERILSGVSREVAIALARKAGMKVEERPFGLDEAKKASEAFMTSTSAKVLPIVSLDGKPIGSGKPGPVTQKLLKLYAAYLAKSVGHEVIAL</sequence>
<evidence type="ECO:0000256" key="3">
    <source>
        <dbReference type="ARBA" id="ARBA00022898"/>
    </source>
</evidence>
<dbReference type="AlphaFoldDB" id="G4WVA0"/>
<dbReference type="GO" id="GO:0046394">
    <property type="term" value="P:carboxylic acid biosynthetic process"/>
    <property type="evidence" value="ECO:0007669"/>
    <property type="project" value="UniProtKB-ARBA"/>
</dbReference>
<dbReference type="InterPro" id="IPR043131">
    <property type="entry name" value="BCAT-like_N"/>
</dbReference>
<dbReference type="CDD" id="cd01558">
    <property type="entry name" value="D-AAT_like"/>
    <property type="match status" value="1"/>
</dbReference>
<name>G4WVA0_9BACT</name>
<dbReference type="InterPro" id="IPR001544">
    <property type="entry name" value="Aminotrans_IV"/>
</dbReference>
<dbReference type="SUPFAM" id="SSF56752">
    <property type="entry name" value="D-aminoacid aminotransferase-like PLP-dependent enzymes"/>
    <property type="match status" value="1"/>
</dbReference>
<evidence type="ECO:0000256" key="1">
    <source>
        <dbReference type="ARBA" id="ARBA00001933"/>
    </source>
</evidence>
<keyword evidence="6" id="KW-0808">Transferase</keyword>
<organism evidence="6">
    <name type="scientific">uncultured bacterium CSL1</name>
    <dbReference type="NCBI Taxonomy" id="1091565"/>
    <lineage>
        <taxon>Bacteria</taxon>
        <taxon>environmental samples</taxon>
    </lineage>
</organism>
<dbReference type="GO" id="GO:0008483">
    <property type="term" value="F:transaminase activity"/>
    <property type="evidence" value="ECO:0007669"/>
    <property type="project" value="UniProtKB-KW"/>
</dbReference>
<evidence type="ECO:0000256" key="5">
    <source>
        <dbReference type="RuleBase" id="RU004516"/>
    </source>
</evidence>
<reference evidence="6" key="1">
    <citation type="journal article" date="2011" name="J. Bacteriol.">
        <title>Long-chain N-acyl amino acid synthases are linked to the putative PEP-CTERM/exosortase protein-sorting system in Gram-negative bacteria.</title>
        <authorList>
            <person name="Craig J.W."/>
            <person name="Cherry M.A."/>
            <person name="Brady S.F."/>
        </authorList>
    </citation>
    <scope>NUCLEOTIDE SEQUENCE</scope>
</reference>
<dbReference type="Gene3D" id="3.20.10.10">
    <property type="entry name" value="D-amino Acid Aminotransferase, subunit A, domain 2"/>
    <property type="match status" value="1"/>
</dbReference>
<proteinExistence type="inferred from homology"/>
<evidence type="ECO:0000313" key="6">
    <source>
        <dbReference type="EMBL" id="AEQ20352.1"/>
    </source>
</evidence>
<evidence type="ECO:0000256" key="2">
    <source>
        <dbReference type="ARBA" id="ARBA00009320"/>
    </source>
</evidence>
<dbReference type="Pfam" id="PF01063">
    <property type="entry name" value="Aminotran_4"/>
    <property type="match status" value="1"/>
</dbReference>
<evidence type="ECO:0000256" key="4">
    <source>
        <dbReference type="RuleBase" id="RU004106"/>
    </source>
</evidence>